<dbReference type="PANTHER" id="PTHR42034">
    <property type="entry name" value="CHROMOSOME 7, WHOLE GENOME SHOTGUN SEQUENCE-RELATED"/>
    <property type="match status" value="1"/>
</dbReference>
<dbReference type="PANTHER" id="PTHR42034:SF1">
    <property type="entry name" value="CONDENSATION DOMAIN-CONTAINING PROTEIN"/>
    <property type="match status" value="1"/>
</dbReference>
<accession>A0A5C3N056</accession>
<dbReference type="InterPro" id="IPR009992">
    <property type="entry name" value="Tri3/Sat12/Sat16/Mac1"/>
</dbReference>
<evidence type="ECO:0000256" key="2">
    <source>
        <dbReference type="ARBA" id="ARBA00022679"/>
    </source>
</evidence>
<keyword evidence="4" id="KW-1185">Reference proteome</keyword>
<comment type="similarity">
    <text evidence="1">Belongs to the trichothecene O-acetyltransferase family.</text>
</comment>
<dbReference type="Gene3D" id="3.30.559.10">
    <property type="entry name" value="Chloramphenicol acetyltransferase-like domain"/>
    <property type="match status" value="1"/>
</dbReference>
<protein>
    <recommendedName>
        <fullName evidence="5">CoA-dependent acyltransferase</fullName>
    </recommendedName>
</protein>
<dbReference type="Pfam" id="PF07428">
    <property type="entry name" value="Tri3"/>
    <property type="match status" value="1"/>
</dbReference>
<dbReference type="Gene3D" id="3.30.559.30">
    <property type="entry name" value="Nonribosomal peptide synthetase, condensation domain"/>
    <property type="match status" value="1"/>
</dbReference>
<dbReference type="GO" id="GO:0016407">
    <property type="term" value="F:acetyltransferase activity"/>
    <property type="evidence" value="ECO:0007669"/>
    <property type="project" value="InterPro"/>
</dbReference>
<evidence type="ECO:0000313" key="3">
    <source>
        <dbReference type="EMBL" id="TFK50405.1"/>
    </source>
</evidence>
<dbReference type="InterPro" id="IPR023213">
    <property type="entry name" value="CAT-like_dom_sf"/>
</dbReference>
<dbReference type="Proteomes" id="UP000305948">
    <property type="component" value="Unassembled WGS sequence"/>
</dbReference>
<evidence type="ECO:0000313" key="4">
    <source>
        <dbReference type="Proteomes" id="UP000305948"/>
    </source>
</evidence>
<dbReference type="GO" id="GO:0043386">
    <property type="term" value="P:mycotoxin biosynthetic process"/>
    <property type="evidence" value="ECO:0007669"/>
    <property type="project" value="InterPro"/>
</dbReference>
<organism evidence="3 4">
    <name type="scientific">Heliocybe sulcata</name>
    <dbReference type="NCBI Taxonomy" id="5364"/>
    <lineage>
        <taxon>Eukaryota</taxon>
        <taxon>Fungi</taxon>
        <taxon>Dikarya</taxon>
        <taxon>Basidiomycota</taxon>
        <taxon>Agaricomycotina</taxon>
        <taxon>Agaricomycetes</taxon>
        <taxon>Gloeophyllales</taxon>
        <taxon>Gloeophyllaceae</taxon>
        <taxon>Heliocybe</taxon>
    </lineage>
</organism>
<dbReference type="EMBL" id="ML213513">
    <property type="protein sequence ID" value="TFK50405.1"/>
    <property type="molecule type" value="Genomic_DNA"/>
</dbReference>
<evidence type="ECO:0008006" key="5">
    <source>
        <dbReference type="Google" id="ProtNLM"/>
    </source>
</evidence>
<proteinExistence type="inferred from homology"/>
<name>A0A5C3N056_9AGAM</name>
<evidence type="ECO:0000256" key="1">
    <source>
        <dbReference type="ARBA" id="ARBA00006439"/>
    </source>
</evidence>
<reference evidence="3 4" key="1">
    <citation type="journal article" date="2019" name="Nat. Ecol. Evol.">
        <title>Megaphylogeny resolves global patterns of mushroom evolution.</title>
        <authorList>
            <person name="Varga T."/>
            <person name="Krizsan K."/>
            <person name="Foldi C."/>
            <person name="Dima B."/>
            <person name="Sanchez-Garcia M."/>
            <person name="Sanchez-Ramirez S."/>
            <person name="Szollosi G.J."/>
            <person name="Szarkandi J.G."/>
            <person name="Papp V."/>
            <person name="Albert L."/>
            <person name="Andreopoulos W."/>
            <person name="Angelini C."/>
            <person name="Antonin V."/>
            <person name="Barry K.W."/>
            <person name="Bougher N.L."/>
            <person name="Buchanan P."/>
            <person name="Buyck B."/>
            <person name="Bense V."/>
            <person name="Catcheside P."/>
            <person name="Chovatia M."/>
            <person name="Cooper J."/>
            <person name="Damon W."/>
            <person name="Desjardin D."/>
            <person name="Finy P."/>
            <person name="Geml J."/>
            <person name="Haridas S."/>
            <person name="Hughes K."/>
            <person name="Justo A."/>
            <person name="Karasinski D."/>
            <person name="Kautmanova I."/>
            <person name="Kiss B."/>
            <person name="Kocsube S."/>
            <person name="Kotiranta H."/>
            <person name="LaButti K.M."/>
            <person name="Lechner B.E."/>
            <person name="Liimatainen K."/>
            <person name="Lipzen A."/>
            <person name="Lukacs Z."/>
            <person name="Mihaltcheva S."/>
            <person name="Morgado L.N."/>
            <person name="Niskanen T."/>
            <person name="Noordeloos M.E."/>
            <person name="Ohm R.A."/>
            <person name="Ortiz-Santana B."/>
            <person name="Ovrebo C."/>
            <person name="Racz N."/>
            <person name="Riley R."/>
            <person name="Savchenko A."/>
            <person name="Shiryaev A."/>
            <person name="Soop K."/>
            <person name="Spirin V."/>
            <person name="Szebenyi C."/>
            <person name="Tomsovsky M."/>
            <person name="Tulloss R.E."/>
            <person name="Uehling J."/>
            <person name="Grigoriev I.V."/>
            <person name="Vagvolgyi C."/>
            <person name="Papp T."/>
            <person name="Martin F.M."/>
            <person name="Miettinen O."/>
            <person name="Hibbett D.S."/>
            <person name="Nagy L.G."/>
        </authorList>
    </citation>
    <scope>NUCLEOTIDE SEQUENCE [LARGE SCALE GENOMIC DNA]</scope>
    <source>
        <strain evidence="3 4">OMC1185</strain>
    </source>
</reference>
<gene>
    <name evidence="3" type="ORF">OE88DRAFT_1712963</name>
</gene>
<dbReference type="OrthoDB" id="2548233at2759"/>
<sequence length="495" mass="54701">MSAPTFAPMDFSRYVWRVSPDDSSKYLREAAGGEVIEDVWNRFNHGEQNLFLAADLELSVDTPVNDFIARAKAAWLAMRFSLPIVAANTEQDEAGNSLVTYKVPHDQQEALEWASRTVRLYEGTTDLDELRYRIGQNKIPEPNGDQTFLYFVTRSSTSYGLLMHTHHTPFDGAGTKIAITKYLQILAPYLSVPSLASKQFQWGKEVENLTPVASEILAPSEPREGEPYNQTLAGVMGDLAAAMPRQYGFKTRDIGPGPTRRASYTFAPEESAKIIQNARSLGYTITQVAHGAVCLVCASDNPPNESTPDDASFVFYGLVDSRARLAAPWSSREGYPGYCLGMSAIVVPVKLVQSSAAEGEKAQLLKLADAVKQEYAKQKSYPSLLAIEAQEVEMMLAGLRSGAPPPPPWMGPWFAGDGIGETYLQPEYKDSQGNVVVKVTDFFNSLNKTDPGPFFRVHSWNKRLTLAADYNEVAMPRDVVDGFIKKWAELMSILL</sequence>
<keyword evidence="2" id="KW-0808">Transferase</keyword>
<dbReference type="AlphaFoldDB" id="A0A5C3N056"/>